<dbReference type="Gramene" id="OIT21281">
    <property type="protein sequence ID" value="OIT21281"/>
    <property type="gene ID" value="A4A49_58340"/>
</dbReference>
<dbReference type="InterPro" id="IPR015410">
    <property type="entry name" value="DUF1985"/>
</dbReference>
<gene>
    <name evidence="2" type="ORF">A4A49_58340</name>
</gene>
<comment type="caution">
    <text evidence="2">The sequence shown here is derived from an EMBL/GenBank/DDBJ whole genome shotgun (WGS) entry which is preliminary data.</text>
</comment>
<dbReference type="Pfam" id="PF09331">
    <property type="entry name" value="DUF1985"/>
    <property type="match status" value="1"/>
</dbReference>
<name>A0A1J6KQ42_NICAT</name>
<keyword evidence="3" id="KW-1185">Reference proteome</keyword>
<dbReference type="Proteomes" id="UP000187609">
    <property type="component" value="Unassembled WGS sequence"/>
</dbReference>
<reference evidence="2" key="1">
    <citation type="submission" date="2016-11" db="EMBL/GenBank/DDBJ databases">
        <title>The genome of Nicotiana attenuata.</title>
        <authorList>
            <person name="Xu S."/>
            <person name="Brockmoeller T."/>
            <person name="Gaquerel E."/>
            <person name="Navarro A."/>
            <person name="Kuhl H."/>
            <person name="Gase K."/>
            <person name="Ling Z."/>
            <person name="Zhou W."/>
            <person name="Kreitzer C."/>
            <person name="Stanke M."/>
            <person name="Tang H."/>
            <person name="Lyons E."/>
            <person name="Pandey P."/>
            <person name="Pandey S.P."/>
            <person name="Timmermann B."/>
            <person name="Baldwin I.T."/>
        </authorList>
    </citation>
    <scope>NUCLEOTIDE SEQUENCE [LARGE SCALE GENOMIC DNA]</scope>
    <source>
        <strain evidence="2">UT</strain>
    </source>
</reference>
<organism evidence="2 3">
    <name type="scientific">Nicotiana attenuata</name>
    <name type="common">Coyote tobacco</name>
    <dbReference type="NCBI Taxonomy" id="49451"/>
    <lineage>
        <taxon>Eukaryota</taxon>
        <taxon>Viridiplantae</taxon>
        <taxon>Streptophyta</taxon>
        <taxon>Embryophyta</taxon>
        <taxon>Tracheophyta</taxon>
        <taxon>Spermatophyta</taxon>
        <taxon>Magnoliopsida</taxon>
        <taxon>eudicotyledons</taxon>
        <taxon>Gunneridae</taxon>
        <taxon>Pentapetalae</taxon>
        <taxon>asterids</taxon>
        <taxon>lamiids</taxon>
        <taxon>Solanales</taxon>
        <taxon>Solanaceae</taxon>
        <taxon>Nicotianoideae</taxon>
        <taxon>Nicotianeae</taxon>
        <taxon>Nicotiana</taxon>
    </lineage>
</organism>
<dbReference type="EMBL" id="MJEQ01004459">
    <property type="protein sequence ID" value="OIT21281.1"/>
    <property type="molecule type" value="Genomic_DNA"/>
</dbReference>
<feature type="domain" description="DUF1985" evidence="1">
    <location>
        <begin position="3"/>
        <end position="120"/>
    </location>
</feature>
<feature type="non-terminal residue" evidence="2">
    <location>
        <position position="131"/>
    </location>
</feature>
<proteinExistence type="predicted"/>
<accession>A0A1J6KQ42</accession>
<dbReference type="PANTHER" id="PTHR48449:SF1">
    <property type="entry name" value="DUF1985 DOMAIN-CONTAINING PROTEIN"/>
    <property type="match status" value="1"/>
</dbReference>
<evidence type="ECO:0000313" key="3">
    <source>
        <dbReference type="Proteomes" id="UP000187609"/>
    </source>
</evidence>
<sequence>MRFVLSCSRLRFGLGEIVLVNKMKCKGDTSIESPSENNMISNYFGTSFLTWTQLVDCFMKRKWESDDDAVKIEVLYFVNTFLISMIKTNIISRSYIDLVECGDFNNYPWSIDIYNTTIKSCSNKFQDKPSF</sequence>
<dbReference type="AlphaFoldDB" id="A0A1J6KQ42"/>
<protein>
    <recommendedName>
        <fullName evidence="1">DUF1985 domain-containing protein</fullName>
    </recommendedName>
</protein>
<evidence type="ECO:0000313" key="2">
    <source>
        <dbReference type="EMBL" id="OIT21281.1"/>
    </source>
</evidence>
<dbReference type="PANTHER" id="PTHR48449">
    <property type="entry name" value="DUF1985 DOMAIN-CONTAINING PROTEIN"/>
    <property type="match status" value="1"/>
</dbReference>
<evidence type="ECO:0000259" key="1">
    <source>
        <dbReference type="Pfam" id="PF09331"/>
    </source>
</evidence>